<dbReference type="AlphaFoldDB" id="A0A834Z8A1"/>
<dbReference type="Pfam" id="PF11805">
    <property type="entry name" value="DUF3326"/>
    <property type="match status" value="1"/>
</dbReference>
<organism evidence="1 2">
    <name type="scientific">Tetracentron sinense</name>
    <name type="common">Spur-leaf</name>
    <dbReference type="NCBI Taxonomy" id="13715"/>
    <lineage>
        <taxon>Eukaryota</taxon>
        <taxon>Viridiplantae</taxon>
        <taxon>Streptophyta</taxon>
        <taxon>Embryophyta</taxon>
        <taxon>Tracheophyta</taxon>
        <taxon>Spermatophyta</taxon>
        <taxon>Magnoliopsida</taxon>
        <taxon>Trochodendrales</taxon>
        <taxon>Trochodendraceae</taxon>
        <taxon>Tetracentron</taxon>
    </lineage>
</organism>
<comment type="caution">
    <text evidence="1">The sequence shown here is derived from an EMBL/GenBank/DDBJ whole genome shotgun (WGS) entry which is preliminary data.</text>
</comment>
<accession>A0A834Z8A1</accession>
<dbReference type="Proteomes" id="UP000655225">
    <property type="component" value="Unassembled WGS sequence"/>
</dbReference>
<evidence type="ECO:0000313" key="2">
    <source>
        <dbReference type="Proteomes" id="UP000655225"/>
    </source>
</evidence>
<dbReference type="InterPro" id="IPR021763">
    <property type="entry name" value="DUF3326"/>
</dbReference>
<name>A0A834Z8A1_TETSI</name>
<protein>
    <submittedName>
        <fullName evidence="1">Uncharacterized protein</fullName>
    </submittedName>
</protein>
<proteinExistence type="predicted"/>
<keyword evidence="2" id="KW-1185">Reference proteome</keyword>
<dbReference type="PANTHER" id="PTHR36891">
    <property type="entry name" value="OS01G0127400 PROTEIN"/>
    <property type="match status" value="1"/>
</dbReference>
<sequence>MPLIIVVEENETVLDDTPDKLGIEAVKVSNYWEGVGVVAAHKAGVDPTSLRRNGINNIGCTSILSPNGSRRFDS</sequence>
<dbReference type="EMBL" id="JABCRI010000010">
    <property type="protein sequence ID" value="KAF8399021.1"/>
    <property type="molecule type" value="Genomic_DNA"/>
</dbReference>
<gene>
    <name evidence="1" type="ORF">HHK36_014887</name>
</gene>
<dbReference type="OrthoDB" id="1683734at2759"/>
<dbReference type="PANTHER" id="PTHR36891:SF1">
    <property type="entry name" value="OS01G0127400 PROTEIN"/>
    <property type="match status" value="1"/>
</dbReference>
<evidence type="ECO:0000313" key="1">
    <source>
        <dbReference type="EMBL" id="KAF8399021.1"/>
    </source>
</evidence>
<reference evidence="1 2" key="1">
    <citation type="submission" date="2020-04" db="EMBL/GenBank/DDBJ databases">
        <title>Plant Genome Project.</title>
        <authorList>
            <person name="Zhang R.-G."/>
        </authorList>
    </citation>
    <scope>NUCLEOTIDE SEQUENCE [LARGE SCALE GENOMIC DNA]</scope>
    <source>
        <strain evidence="1">YNK0</strain>
        <tissue evidence="1">Leaf</tissue>
    </source>
</reference>